<dbReference type="InterPro" id="IPR001173">
    <property type="entry name" value="Glyco_trans_2-like"/>
</dbReference>
<evidence type="ECO:0000313" key="4">
    <source>
        <dbReference type="Proteomes" id="UP000186108"/>
    </source>
</evidence>
<dbReference type="Pfam" id="PF00535">
    <property type="entry name" value="Glycos_transf_2"/>
    <property type="match status" value="1"/>
</dbReference>
<dbReference type="EMBL" id="CP009111">
    <property type="protein sequence ID" value="ANS26429.1"/>
    <property type="molecule type" value="Genomic_DNA"/>
</dbReference>
<proteinExistence type="predicted"/>
<gene>
    <name evidence="3" type="ORF">R1CP_08545</name>
</gene>
<dbReference type="RefSeq" id="WP_081315286.1">
    <property type="nucleotide sequence ID" value="NZ_CP009111.1"/>
</dbReference>
<dbReference type="CDD" id="cd00761">
    <property type="entry name" value="Glyco_tranf_GTA_type"/>
    <property type="match status" value="1"/>
</dbReference>
<keyword evidence="3" id="KW-0808">Transferase</keyword>
<feature type="region of interest" description="Disordered" evidence="1">
    <location>
        <begin position="256"/>
        <end position="287"/>
    </location>
</feature>
<dbReference type="Gene3D" id="3.90.550.10">
    <property type="entry name" value="Spore Coat Polysaccharide Biosynthesis Protein SpsA, Chain A"/>
    <property type="match status" value="1"/>
</dbReference>
<reference evidence="3 4" key="1">
    <citation type="submission" date="2014-07" db="EMBL/GenBank/DDBJ databases">
        <authorList>
            <person name="Zhang J.E."/>
            <person name="Yang H."/>
            <person name="Guo J."/>
            <person name="Deng Z."/>
            <person name="Luo H."/>
            <person name="Luo M."/>
            <person name="Zhao B."/>
        </authorList>
    </citation>
    <scope>NUCLEOTIDE SEQUENCE [LARGE SCALE GENOMIC DNA]</scope>
    <source>
        <strain evidence="3 4">1CP</strain>
    </source>
</reference>
<dbReference type="InterPro" id="IPR029044">
    <property type="entry name" value="Nucleotide-diphossugar_trans"/>
</dbReference>
<evidence type="ECO:0000259" key="2">
    <source>
        <dbReference type="Pfam" id="PF00535"/>
    </source>
</evidence>
<feature type="domain" description="Glycosyltransferase 2-like" evidence="2">
    <location>
        <begin position="5"/>
        <end position="143"/>
    </location>
</feature>
<sequence length="287" mass="31835">MSFIIVTPIHNEERNIGTLADQLAASTRKPDLWVVVDDGSTDRGADIVRNMELPMETIVLERSNQGGLIGGSAFTAWQYGVDYALERQSDFTHVMKLDADVELPPRYLENALADFGVDSSVGLVGGILVGKRDREQTVHVPGPVKLYSATAYKAMARVPRVVGFDVMDEIAIKAAGMRVSVRKDLHFTVRRAIGASQGLVHGRRRNGLVCRWTGYWTPYFALHALRYVARKPYLVGSVAMVYGYLTATPGPYPQDLTSAHAAEQRSKLRKAAKRPRSWMRDTYGVKP</sequence>
<dbReference type="SUPFAM" id="SSF53448">
    <property type="entry name" value="Nucleotide-diphospho-sugar transferases"/>
    <property type="match status" value="1"/>
</dbReference>
<organism evidence="3 4">
    <name type="scientific">Rhodococcus opacus</name>
    <name type="common">Nocardia opaca</name>
    <dbReference type="NCBI Taxonomy" id="37919"/>
    <lineage>
        <taxon>Bacteria</taxon>
        <taxon>Bacillati</taxon>
        <taxon>Actinomycetota</taxon>
        <taxon>Actinomycetes</taxon>
        <taxon>Mycobacteriales</taxon>
        <taxon>Nocardiaceae</taxon>
        <taxon>Rhodococcus</taxon>
    </lineage>
</organism>
<name>A0A1B1K1E5_RHOOP</name>
<feature type="compositionally biased region" description="Basic residues" evidence="1">
    <location>
        <begin position="267"/>
        <end position="277"/>
    </location>
</feature>
<dbReference type="Proteomes" id="UP000186108">
    <property type="component" value="Chromosome"/>
</dbReference>
<evidence type="ECO:0000313" key="3">
    <source>
        <dbReference type="EMBL" id="ANS26429.1"/>
    </source>
</evidence>
<evidence type="ECO:0000256" key="1">
    <source>
        <dbReference type="SAM" id="MobiDB-lite"/>
    </source>
</evidence>
<dbReference type="GO" id="GO:0016740">
    <property type="term" value="F:transferase activity"/>
    <property type="evidence" value="ECO:0007669"/>
    <property type="project" value="UniProtKB-KW"/>
</dbReference>
<dbReference type="AlphaFoldDB" id="A0A1B1K1E5"/>
<accession>A0A1B1K1E5</accession>
<protein>
    <submittedName>
        <fullName evidence="3">Putative glycosyl transferase, family 2</fullName>
    </submittedName>
</protein>